<name>A0A8B9F5V1_9PSIT</name>
<dbReference type="Pfam" id="PF00431">
    <property type="entry name" value="CUB"/>
    <property type="match status" value="2"/>
</dbReference>
<dbReference type="Proteomes" id="UP000694522">
    <property type="component" value="Unplaced"/>
</dbReference>
<evidence type="ECO:0000256" key="2">
    <source>
        <dbReference type="ARBA" id="ARBA00023157"/>
    </source>
</evidence>
<evidence type="ECO:0000313" key="8">
    <source>
        <dbReference type="Proteomes" id="UP000694522"/>
    </source>
</evidence>
<dbReference type="PROSITE" id="PS51257">
    <property type="entry name" value="PROKAR_LIPOPROTEIN"/>
    <property type="match status" value="1"/>
</dbReference>
<keyword evidence="4" id="KW-0812">Transmembrane</keyword>
<feature type="transmembrane region" description="Helical" evidence="4">
    <location>
        <begin position="288"/>
        <end position="306"/>
    </location>
</feature>
<dbReference type="SUPFAM" id="SSF49854">
    <property type="entry name" value="Spermadhesin, CUB domain"/>
    <property type="match status" value="2"/>
</dbReference>
<reference evidence="7" key="2">
    <citation type="submission" date="2025-09" db="UniProtKB">
        <authorList>
            <consortium name="Ensembl"/>
        </authorList>
    </citation>
    <scope>IDENTIFICATION</scope>
</reference>
<organism evidence="7 8">
    <name type="scientific">Amazona collaria</name>
    <name type="common">yellow-billed parrot</name>
    <dbReference type="NCBI Taxonomy" id="241587"/>
    <lineage>
        <taxon>Eukaryota</taxon>
        <taxon>Metazoa</taxon>
        <taxon>Chordata</taxon>
        <taxon>Craniata</taxon>
        <taxon>Vertebrata</taxon>
        <taxon>Euteleostomi</taxon>
        <taxon>Archelosauria</taxon>
        <taxon>Archosauria</taxon>
        <taxon>Dinosauria</taxon>
        <taxon>Saurischia</taxon>
        <taxon>Theropoda</taxon>
        <taxon>Coelurosauria</taxon>
        <taxon>Aves</taxon>
        <taxon>Neognathae</taxon>
        <taxon>Neoaves</taxon>
        <taxon>Telluraves</taxon>
        <taxon>Australaves</taxon>
        <taxon>Psittaciformes</taxon>
        <taxon>Psittacidae</taxon>
        <taxon>Amazona</taxon>
    </lineage>
</organism>
<evidence type="ECO:0000256" key="5">
    <source>
        <dbReference type="SAM" id="SignalP"/>
    </source>
</evidence>
<reference evidence="7" key="1">
    <citation type="submission" date="2025-08" db="UniProtKB">
        <authorList>
            <consortium name="Ensembl"/>
        </authorList>
    </citation>
    <scope>IDENTIFICATION</scope>
</reference>
<evidence type="ECO:0000256" key="1">
    <source>
        <dbReference type="ARBA" id="ARBA00022737"/>
    </source>
</evidence>
<protein>
    <recommendedName>
        <fullName evidence="6">CUB domain-containing protein</fullName>
    </recommendedName>
</protein>
<keyword evidence="5" id="KW-0732">Signal</keyword>
<evidence type="ECO:0000313" key="7">
    <source>
        <dbReference type="Ensembl" id="ENSACOP00000004081.1"/>
    </source>
</evidence>
<keyword evidence="1" id="KW-0677">Repeat</keyword>
<dbReference type="SMART" id="SM00042">
    <property type="entry name" value="CUB"/>
    <property type="match status" value="2"/>
</dbReference>
<dbReference type="InterPro" id="IPR035914">
    <property type="entry name" value="Sperma_CUB_dom_sf"/>
</dbReference>
<comment type="caution">
    <text evidence="3">Lacks conserved residue(s) required for the propagation of feature annotation.</text>
</comment>
<sequence>MEIKSGFTFWNLVFLLMVSCVKGFIYTCGGTLKGLNGTIESPGFPYGYPNGANCTWVIIAEERNRIQIVFQSFALEEEYDYLSLYDGHPHPANFRTRLTGFHLPPPVTSTKSVFSLRLTSDFAVSAHGFKVYYEGKCANLKARINYISQGTRSESSSYIQTVVTTYSLEKPQYSCVRLDLKHDACGGTMRGSSGIISSPNFPNEYHNNADCTWTVVAEPGDTISLIFTDFQMEEKYDYLEVEGSEPPTIWLSGMNIPPPVISNKNWLRLHFVTDSNHRYRGFSAHYQGTLKEILFFFFFFFVVLFIKKTCV</sequence>
<keyword evidence="4" id="KW-1133">Transmembrane helix</keyword>
<keyword evidence="4" id="KW-0472">Membrane</keyword>
<dbReference type="Ensembl" id="ENSACOT00000004238.1">
    <property type="protein sequence ID" value="ENSACOP00000004081.1"/>
    <property type="gene ID" value="ENSACOG00000002898.1"/>
</dbReference>
<proteinExistence type="predicted"/>
<evidence type="ECO:0000256" key="4">
    <source>
        <dbReference type="SAM" id="Phobius"/>
    </source>
</evidence>
<keyword evidence="2" id="KW-1015">Disulfide bond</keyword>
<feature type="chain" id="PRO_5034191956" description="CUB domain-containing protein" evidence="5">
    <location>
        <begin position="24"/>
        <end position="311"/>
    </location>
</feature>
<feature type="domain" description="CUB" evidence="6">
    <location>
        <begin position="28"/>
        <end position="136"/>
    </location>
</feature>
<evidence type="ECO:0000256" key="3">
    <source>
        <dbReference type="PROSITE-ProRule" id="PRU00059"/>
    </source>
</evidence>
<dbReference type="Gene3D" id="2.60.120.290">
    <property type="entry name" value="Spermadhesin, CUB domain"/>
    <property type="match status" value="2"/>
</dbReference>
<keyword evidence="8" id="KW-1185">Reference proteome</keyword>
<dbReference type="PANTHER" id="PTHR24251">
    <property type="entry name" value="OVOCHYMASE-RELATED"/>
    <property type="match status" value="1"/>
</dbReference>
<dbReference type="CDD" id="cd00041">
    <property type="entry name" value="CUB"/>
    <property type="match status" value="2"/>
</dbReference>
<dbReference type="InterPro" id="IPR000859">
    <property type="entry name" value="CUB_dom"/>
</dbReference>
<accession>A0A8B9F5V1</accession>
<feature type="domain" description="CUB" evidence="6">
    <location>
        <begin position="185"/>
        <end position="289"/>
    </location>
</feature>
<dbReference type="PANTHER" id="PTHR24251:SF50">
    <property type="entry name" value="ATTRACTIN-LIKE 1A"/>
    <property type="match status" value="1"/>
</dbReference>
<dbReference type="PROSITE" id="PS01180">
    <property type="entry name" value="CUB"/>
    <property type="match status" value="2"/>
</dbReference>
<dbReference type="AlphaFoldDB" id="A0A8B9F5V1"/>
<dbReference type="FunFam" id="2.60.120.290:FF:000001">
    <property type="entry name" value="CUB and sushi domain-containing protein 3 isoform X1"/>
    <property type="match status" value="2"/>
</dbReference>
<evidence type="ECO:0000259" key="6">
    <source>
        <dbReference type="PROSITE" id="PS01180"/>
    </source>
</evidence>
<feature type="signal peptide" evidence="5">
    <location>
        <begin position="1"/>
        <end position="23"/>
    </location>
</feature>